<comment type="caution">
    <text evidence="1">The sequence shown here is derived from an EMBL/GenBank/DDBJ whole genome shotgun (WGS) entry which is preliminary data.</text>
</comment>
<reference evidence="1" key="1">
    <citation type="submission" date="2020-03" db="EMBL/GenBank/DDBJ databases">
        <title>Draft sequencing of Paenibacilllus sp. S3N08.</title>
        <authorList>
            <person name="Kim D.-U."/>
        </authorList>
    </citation>
    <scope>NUCLEOTIDE SEQUENCE</scope>
    <source>
        <strain evidence="1">S3N08</strain>
    </source>
</reference>
<keyword evidence="2" id="KW-1185">Reference proteome</keyword>
<sequence>MLLHNDSGESYPVSFLSLQPYDVETQMLDWEKAFDWKIYFGRPHFEVYKMVVSGNDILQGAIALERKEDHIYVHLIESAPRNRFDKVFKYVGLNLIAFACKRSMDLGYGGFVSLHSKTRLISYYQRNMFAQHIGGGTMIITESSAKRLVMLYLDEG</sequence>
<accession>A0ABX0JHL5</accession>
<evidence type="ECO:0008006" key="3">
    <source>
        <dbReference type="Google" id="ProtNLM"/>
    </source>
</evidence>
<protein>
    <recommendedName>
        <fullName evidence="3">Acetyltransferase (GNAT) family protein</fullName>
    </recommendedName>
</protein>
<gene>
    <name evidence="1" type="ORF">G9U52_26370</name>
</gene>
<organism evidence="1 2">
    <name type="scientific">Paenibacillus agricola</name>
    <dbReference type="NCBI Taxonomy" id="2716264"/>
    <lineage>
        <taxon>Bacteria</taxon>
        <taxon>Bacillati</taxon>
        <taxon>Bacillota</taxon>
        <taxon>Bacilli</taxon>
        <taxon>Bacillales</taxon>
        <taxon>Paenibacillaceae</taxon>
        <taxon>Paenibacillus</taxon>
    </lineage>
</organism>
<proteinExistence type="predicted"/>
<dbReference type="Proteomes" id="UP001165962">
    <property type="component" value="Unassembled WGS sequence"/>
</dbReference>
<dbReference type="EMBL" id="JAAOIW010000011">
    <property type="protein sequence ID" value="NHN33341.1"/>
    <property type="molecule type" value="Genomic_DNA"/>
</dbReference>
<dbReference type="RefSeq" id="WP_166153637.1">
    <property type="nucleotide sequence ID" value="NZ_JAAOIW010000011.1"/>
</dbReference>
<evidence type="ECO:0000313" key="2">
    <source>
        <dbReference type="Proteomes" id="UP001165962"/>
    </source>
</evidence>
<name>A0ABX0JHL5_9BACL</name>
<evidence type="ECO:0000313" key="1">
    <source>
        <dbReference type="EMBL" id="NHN33341.1"/>
    </source>
</evidence>